<evidence type="ECO:0000313" key="3">
    <source>
        <dbReference type="Proteomes" id="UP000224567"/>
    </source>
</evidence>
<protein>
    <recommendedName>
        <fullName evidence="1">Zinc finger PMZ-type domain-containing protein</fullName>
    </recommendedName>
</protein>
<proteinExistence type="predicted"/>
<comment type="caution">
    <text evidence="2">The sequence shown here is derived from an EMBL/GenBank/DDBJ whole genome shotgun (WGS) entry which is preliminary data.</text>
</comment>
<accession>A0A2G2XLL7</accession>
<dbReference type="SMART" id="SM00575">
    <property type="entry name" value="ZnF_PMZ"/>
    <property type="match status" value="1"/>
</dbReference>
<name>A0A2G2XLL7_CAPBA</name>
<dbReference type="GO" id="GO:0008270">
    <property type="term" value="F:zinc ion binding"/>
    <property type="evidence" value="ECO:0007669"/>
    <property type="project" value="InterPro"/>
</dbReference>
<dbReference type="OrthoDB" id="1112873at2759"/>
<evidence type="ECO:0000259" key="1">
    <source>
        <dbReference type="SMART" id="SM00575"/>
    </source>
</evidence>
<dbReference type="Proteomes" id="UP000224567">
    <property type="component" value="Unassembled WGS sequence"/>
</dbReference>
<sequence>MEYPVLHIFTSIAKRFGEKFRERHVFVDGKNNKFVPCAEKILRDNKSASDSLYVTNANGSLDQFTMFGNDVIAKVNLLERSFSCRKFNLVKISCEHAMAALRSKYGDDVSYGNSIYEYSWPIYKAETYLLAYSEASCPSRGRMNCATGIARQ</sequence>
<dbReference type="InterPro" id="IPR006564">
    <property type="entry name" value="Znf_PMZ"/>
</dbReference>
<keyword evidence="3" id="KW-1185">Reference proteome</keyword>
<dbReference type="AlphaFoldDB" id="A0A2G2XLL7"/>
<reference evidence="2 3" key="1">
    <citation type="journal article" date="2017" name="Genome Biol.">
        <title>New reference genome sequences of hot pepper reveal the massive evolution of plant disease-resistance genes by retroduplication.</title>
        <authorList>
            <person name="Kim S."/>
            <person name="Park J."/>
            <person name="Yeom S.I."/>
            <person name="Kim Y.M."/>
            <person name="Seo E."/>
            <person name="Kim K.T."/>
            <person name="Kim M.S."/>
            <person name="Lee J.M."/>
            <person name="Cheong K."/>
            <person name="Shin H.S."/>
            <person name="Kim S.B."/>
            <person name="Han K."/>
            <person name="Lee J."/>
            <person name="Park M."/>
            <person name="Lee H.A."/>
            <person name="Lee H.Y."/>
            <person name="Lee Y."/>
            <person name="Oh S."/>
            <person name="Lee J.H."/>
            <person name="Choi E."/>
            <person name="Choi E."/>
            <person name="Lee S.E."/>
            <person name="Jeon J."/>
            <person name="Kim H."/>
            <person name="Choi G."/>
            <person name="Song H."/>
            <person name="Lee J."/>
            <person name="Lee S.C."/>
            <person name="Kwon J.K."/>
            <person name="Lee H.Y."/>
            <person name="Koo N."/>
            <person name="Hong Y."/>
            <person name="Kim R.W."/>
            <person name="Kang W.H."/>
            <person name="Huh J.H."/>
            <person name="Kang B.C."/>
            <person name="Yang T.J."/>
            <person name="Lee Y.H."/>
            <person name="Bennetzen J.L."/>
            <person name="Choi D."/>
        </authorList>
    </citation>
    <scope>NUCLEOTIDE SEQUENCE [LARGE SCALE GENOMIC DNA]</scope>
    <source>
        <strain evidence="3">cv. PBC81</strain>
    </source>
</reference>
<evidence type="ECO:0000313" key="2">
    <source>
        <dbReference type="EMBL" id="PHT58377.1"/>
    </source>
</evidence>
<gene>
    <name evidence="2" type="ORF">CQW23_00740</name>
</gene>
<feature type="domain" description="Zinc finger PMZ-type" evidence="1">
    <location>
        <begin position="80"/>
        <end position="107"/>
    </location>
</feature>
<dbReference type="EMBL" id="MLFT02000001">
    <property type="protein sequence ID" value="PHT58377.1"/>
    <property type="molecule type" value="Genomic_DNA"/>
</dbReference>
<reference evidence="3" key="2">
    <citation type="journal article" date="2017" name="J. Anim. Genet.">
        <title>Multiple reference genome sequences of hot pepper reveal the massive evolution of plant disease resistance genes by retroduplication.</title>
        <authorList>
            <person name="Kim S."/>
            <person name="Park J."/>
            <person name="Yeom S.-I."/>
            <person name="Kim Y.-M."/>
            <person name="Seo E."/>
            <person name="Kim K.-T."/>
            <person name="Kim M.-S."/>
            <person name="Lee J.M."/>
            <person name="Cheong K."/>
            <person name="Shin H.-S."/>
            <person name="Kim S.-B."/>
            <person name="Han K."/>
            <person name="Lee J."/>
            <person name="Park M."/>
            <person name="Lee H.-A."/>
            <person name="Lee H.-Y."/>
            <person name="Lee Y."/>
            <person name="Oh S."/>
            <person name="Lee J.H."/>
            <person name="Choi E."/>
            <person name="Choi E."/>
            <person name="Lee S.E."/>
            <person name="Jeon J."/>
            <person name="Kim H."/>
            <person name="Choi G."/>
            <person name="Song H."/>
            <person name="Lee J."/>
            <person name="Lee S.-C."/>
            <person name="Kwon J.-K."/>
            <person name="Lee H.-Y."/>
            <person name="Koo N."/>
            <person name="Hong Y."/>
            <person name="Kim R.W."/>
            <person name="Kang W.-H."/>
            <person name="Huh J.H."/>
            <person name="Kang B.-C."/>
            <person name="Yang T.-J."/>
            <person name="Lee Y.-H."/>
            <person name="Bennetzen J.L."/>
            <person name="Choi D."/>
        </authorList>
    </citation>
    <scope>NUCLEOTIDE SEQUENCE [LARGE SCALE GENOMIC DNA]</scope>
    <source>
        <strain evidence="3">cv. PBC81</strain>
    </source>
</reference>
<organism evidence="2 3">
    <name type="scientific">Capsicum baccatum</name>
    <name type="common">Peruvian pepper</name>
    <dbReference type="NCBI Taxonomy" id="33114"/>
    <lineage>
        <taxon>Eukaryota</taxon>
        <taxon>Viridiplantae</taxon>
        <taxon>Streptophyta</taxon>
        <taxon>Embryophyta</taxon>
        <taxon>Tracheophyta</taxon>
        <taxon>Spermatophyta</taxon>
        <taxon>Magnoliopsida</taxon>
        <taxon>eudicotyledons</taxon>
        <taxon>Gunneridae</taxon>
        <taxon>Pentapetalae</taxon>
        <taxon>asterids</taxon>
        <taxon>lamiids</taxon>
        <taxon>Solanales</taxon>
        <taxon>Solanaceae</taxon>
        <taxon>Solanoideae</taxon>
        <taxon>Capsiceae</taxon>
        <taxon>Capsicum</taxon>
    </lineage>
</organism>